<dbReference type="EC" id="3.4.16.4" evidence="4"/>
<evidence type="ECO:0000256" key="3">
    <source>
        <dbReference type="SAM" id="SignalP"/>
    </source>
</evidence>
<evidence type="ECO:0000256" key="2">
    <source>
        <dbReference type="ARBA" id="ARBA00022801"/>
    </source>
</evidence>
<dbReference type="PANTHER" id="PTHR30023">
    <property type="entry name" value="D-ALANYL-D-ALANINE CARBOXYPEPTIDASE"/>
    <property type="match status" value="1"/>
</dbReference>
<dbReference type="Proteomes" id="UP000254429">
    <property type="component" value="Unassembled WGS sequence"/>
</dbReference>
<keyword evidence="3" id="KW-0732">Signal</keyword>
<dbReference type="GO" id="GO:0006508">
    <property type="term" value="P:proteolysis"/>
    <property type="evidence" value="ECO:0007669"/>
    <property type="project" value="InterPro"/>
</dbReference>
<name>A0A377DMK2_ECOLX</name>
<evidence type="ECO:0000256" key="1">
    <source>
        <dbReference type="ARBA" id="ARBA00006096"/>
    </source>
</evidence>
<reference evidence="4 5" key="1">
    <citation type="submission" date="2018-06" db="EMBL/GenBank/DDBJ databases">
        <authorList>
            <consortium name="Pathogen Informatics"/>
            <person name="Doyle S."/>
        </authorList>
    </citation>
    <scope>NUCLEOTIDE SEQUENCE [LARGE SCALE GENOMIC DNA]</scope>
    <source>
        <strain evidence="4 5">NCTC8500</strain>
    </source>
</reference>
<gene>
    <name evidence="4" type="primary">dacB_1</name>
    <name evidence="4" type="ORF">NCTC8500_00496</name>
</gene>
<organism evidence="4 5">
    <name type="scientific">Escherichia coli</name>
    <dbReference type="NCBI Taxonomy" id="562"/>
    <lineage>
        <taxon>Bacteria</taxon>
        <taxon>Pseudomonadati</taxon>
        <taxon>Pseudomonadota</taxon>
        <taxon>Gammaproteobacteria</taxon>
        <taxon>Enterobacterales</taxon>
        <taxon>Enterobacteriaceae</taxon>
        <taxon>Escherichia</taxon>
    </lineage>
</organism>
<dbReference type="Pfam" id="PF02113">
    <property type="entry name" value="Peptidase_S13"/>
    <property type="match status" value="1"/>
</dbReference>
<dbReference type="AlphaFoldDB" id="A0A377DMK2"/>
<keyword evidence="2 4" id="KW-0378">Hydrolase</keyword>
<dbReference type="PANTHER" id="PTHR30023:SF0">
    <property type="entry name" value="PENICILLIN-SENSITIVE CARBOXYPEPTIDASE A"/>
    <property type="match status" value="1"/>
</dbReference>
<feature type="signal peptide" evidence="3">
    <location>
        <begin position="1"/>
        <end position="20"/>
    </location>
</feature>
<keyword evidence="4" id="KW-0121">Carboxypeptidase</keyword>
<dbReference type="InterPro" id="IPR000667">
    <property type="entry name" value="Peptidase_S13"/>
</dbReference>
<comment type="similarity">
    <text evidence="1">Belongs to the peptidase S13 family.</text>
</comment>
<dbReference type="EMBL" id="UGFG01000001">
    <property type="protein sequence ID" value="STM36792.1"/>
    <property type="molecule type" value="Genomic_DNA"/>
</dbReference>
<dbReference type="GO" id="GO:0009002">
    <property type="term" value="F:serine-type D-Ala-D-Ala carboxypeptidase activity"/>
    <property type="evidence" value="ECO:0007669"/>
    <property type="project" value="UniProtKB-EC"/>
</dbReference>
<evidence type="ECO:0000313" key="4">
    <source>
        <dbReference type="EMBL" id="STM36792.1"/>
    </source>
</evidence>
<feature type="chain" id="PRO_5016913103" evidence="3">
    <location>
        <begin position="21"/>
        <end position="97"/>
    </location>
</feature>
<dbReference type="Gene3D" id="3.40.710.10">
    <property type="entry name" value="DD-peptidase/beta-lactamase superfamily"/>
    <property type="match status" value="1"/>
</dbReference>
<protein>
    <submittedName>
        <fullName evidence="4">D-alanyl-D-alanine carboxypeptidase dacB</fullName>
        <ecNumber evidence="4">3.4.16.4</ecNumber>
    </submittedName>
</protein>
<keyword evidence="4" id="KW-0645">Protease</keyword>
<sequence length="97" mass="10414">MRFSRFIIGLTSCIAFSVQAANVDEYITQLPAGANLALMVQKVGASAPAIDYHSQQMALPASTQKVITALAALIQLGPDFRFTTTLETKGNVGKRRT</sequence>
<evidence type="ECO:0000313" key="5">
    <source>
        <dbReference type="Proteomes" id="UP000254429"/>
    </source>
</evidence>
<dbReference type="SUPFAM" id="SSF56601">
    <property type="entry name" value="beta-lactamase/transpeptidase-like"/>
    <property type="match status" value="1"/>
</dbReference>
<proteinExistence type="inferred from homology"/>
<dbReference type="GO" id="GO:0000270">
    <property type="term" value="P:peptidoglycan metabolic process"/>
    <property type="evidence" value="ECO:0007669"/>
    <property type="project" value="TreeGrafter"/>
</dbReference>
<dbReference type="InterPro" id="IPR012338">
    <property type="entry name" value="Beta-lactam/transpept-like"/>
</dbReference>
<accession>A0A377DMK2</accession>